<reference evidence="1 2" key="1">
    <citation type="journal article" date="2019" name="Sci. Rep.">
        <title>Orb-weaving spider Araneus ventricosus genome elucidates the spidroin gene catalogue.</title>
        <authorList>
            <person name="Kono N."/>
            <person name="Nakamura H."/>
            <person name="Ohtoshi R."/>
            <person name="Moran D.A.P."/>
            <person name="Shinohara A."/>
            <person name="Yoshida Y."/>
            <person name="Fujiwara M."/>
            <person name="Mori M."/>
            <person name="Tomita M."/>
            <person name="Arakawa K."/>
        </authorList>
    </citation>
    <scope>NUCLEOTIDE SEQUENCE [LARGE SCALE GENOMIC DNA]</scope>
</reference>
<dbReference type="AlphaFoldDB" id="A0A4Y2WLT4"/>
<dbReference type="EMBL" id="BGPR01062066">
    <property type="protein sequence ID" value="GBO37574.1"/>
    <property type="molecule type" value="Genomic_DNA"/>
</dbReference>
<proteinExistence type="predicted"/>
<sequence length="105" mass="11944">MLDCSKGLFLAPIRYKTSNGSYHSTRRASEFSLFRRVHCQNPKSCFFLFQSLVFFFFQNLVLPSASSTLPLIQKSDVVPSITFIAPSRANGQAFFHWQGIETKSN</sequence>
<keyword evidence="2" id="KW-1185">Reference proteome</keyword>
<accession>A0A4Y2WLT4</accession>
<comment type="caution">
    <text evidence="1">The sequence shown here is derived from an EMBL/GenBank/DDBJ whole genome shotgun (WGS) entry which is preliminary data.</text>
</comment>
<dbReference type="Proteomes" id="UP000499080">
    <property type="component" value="Unassembled WGS sequence"/>
</dbReference>
<evidence type="ECO:0000313" key="2">
    <source>
        <dbReference type="Proteomes" id="UP000499080"/>
    </source>
</evidence>
<protein>
    <submittedName>
        <fullName evidence="1">Uncharacterized protein</fullName>
    </submittedName>
</protein>
<name>A0A4Y2WLT4_ARAVE</name>
<evidence type="ECO:0000313" key="1">
    <source>
        <dbReference type="EMBL" id="GBO37574.1"/>
    </source>
</evidence>
<organism evidence="1 2">
    <name type="scientific">Araneus ventricosus</name>
    <name type="common">Orbweaver spider</name>
    <name type="synonym">Epeira ventricosa</name>
    <dbReference type="NCBI Taxonomy" id="182803"/>
    <lineage>
        <taxon>Eukaryota</taxon>
        <taxon>Metazoa</taxon>
        <taxon>Ecdysozoa</taxon>
        <taxon>Arthropoda</taxon>
        <taxon>Chelicerata</taxon>
        <taxon>Arachnida</taxon>
        <taxon>Araneae</taxon>
        <taxon>Araneomorphae</taxon>
        <taxon>Entelegynae</taxon>
        <taxon>Araneoidea</taxon>
        <taxon>Araneidae</taxon>
        <taxon>Araneus</taxon>
    </lineage>
</organism>
<gene>
    <name evidence="1" type="ORF">AVEN_160972_1</name>
</gene>